<feature type="transmembrane region" description="Helical" evidence="2">
    <location>
        <begin position="141"/>
        <end position="161"/>
    </location>
</feature>
<evidence type="ECO:0000256" key="1">
    <source>
        <dbReference type="SAM" id="MobiDB-lite"/>
    </source>
</evidence>
<keyword evidence="2" id="KW-0472">Membrane</keyword>
<dbReference type="SUPFAM" id="SSF103473">
    <property type="entry name" value="MFS general substrate transporter"/>
    <property type="match status" value="1"/>
</dbReference>
<dbReference type="InterPro" id="IPR011701">
    <property type="entry name" value="MFS"/>
</dbReference>
<reference evidence="3 4" key="1">
    <citation type="submission" date="2020-02" db="EMBL/GenBank/DDBJ databases">
        <title>Whole-genome analyses of novel actinobacteria.</title>
        <authorList>
            <person name="Sahin N."/>
        </authorList>
    </citation>
    <scope>NUCLEOTIDE SEQUENCE [LARGE SCALE GENOMIC DNA]</scope>
    <source>
        <strain evidence="3 4">A7024</strain>
    </source>
</reference>
<keyword evidence="2" id="KW-1133">Transmembrane helix</keyword>
<proteinExistence type="predicted"/>
<dbReference type="Gene3D" id="1.20.1250.20">
    <property type="entry name" value="MFS general substrate transporter like domains"/>
    <property type="match status" value="1"/>
</dbReference>
<keyword evidence="4" id="KW-1185">Reference proteome</keyword>
<dbReference type="Pfam" id="PF07690">
    <property type="entry name" value="MFS_1"/>
    <property type="match status" value="1"/>
</dbReference>
<feature type="transmembrane region" description="Helical" evidence="2">
    <location>
        <begin position="107"/>
        <end position="129"/>
    </location>
</feature>
<feature type="region of interest" description="Disordered" evidence="1">
    <location>
        <begin position="78"/>
        <end position="104"/>
    </location>
</feature>
<feature type="transmembrane region" description="Helical" evidence="2">
    <location>
        <begin position="173"/>
        <end position="192"/>
    </location>
</feature>
<feature type="transmembrane region" description="Helical" evidence="2">
    <location>
        <begin position="259"/>
        <end position="276"/>
    </location>
</feature>
<dbReference type="AlphaFoldDB" id="A0A6G4UAN5"/>
<feature type="transmembrane region" description="Helical" evidence="2">
    <location>
        <begin position="235"/>
        <end position="253"/>
    </location>
</feature>
<protein>
    <submittedName>
        <fullName evidence="3">MFS transporter</fullName>
    </submittedName>
</protein>
<gene>
    <name evidence="3" type="ORF">G5C51_33255</name>
</gene>
<comment type="caution">
    <text evidence="3">The sequence shown here is derived from an EMBL/GenBank/DDBJ whole genome shotgun (WGS) entry which is preliminary data.</text>
</comment>
<evidence type="ECO:0000256" key="2">
    <source>
        <dbReference type="SAM" id="Phobius"/>
    </source>
</evidence>
<dbReference type="InterPro" id="IPR036259">
    <property type="entry name" value="MFS_trans_sf"/>
</dbReference>
<feature type="compositionally biased region" description="Basic and acidic residues" evidence="1">
    <location>
        <begin position="88"/>
        <end position="104"/>
    </location>
</feature>
<feature type="transmembrane region" description="Helical" evidence="2">
    <location>
        <begin position="52"/>
        <end position="72"/>
    </location>
</feature>
<feature type="transmembrane region" description="Helical" evidence="2">
    <location>
        <begin position="198"/>
        <end position="223"/>
    </location>
</feature>
<organism evidence="3 4">
    <name type="scientific">Streptomyces coryli</name>
    <dbReference type="NCBI Taxonomy" id="1128680"/>
    <lineage>
        <taxon>Bacteria</taxon>
        <taxon>Bacillati</taxon>
        <taxon>Actinomycetota</taxon>
        <taxon>Actinomycetes</taxon>
        <taxon>Kitasatosporales</taxon>
        <taxon>Streptomycetaceae</taxon>
        <taxon>Streptomyces</taxon>
    </lineage>
</organism>
<feature type="transmembrane region" description="Helical" evidence="2">
    <location>
        <begin position="20"/>
        <end position="40"/>
    </location>
</feature>
<dbReference type="GO" id="GO:0022857">
    <property type="term" value="F:transmembrane transporter activity"/>
    <property type="evidence" value="ECO:0007669"/>
    <property type="project" value="InterPro"/>
</dbReference>
<dbReference type="PANTHER" id="PTHR23534">
    <property type="entry name" value="MFS PERMEASE"/>
    <property type="match status" value="1"/>
</dbReference>
<dbReference type="EMBL" id="JAAKZV010000228">
    <property type="protein sequence ID" value="NGN68746.1"/>
    <property type="molecule type" value="Genomic_DNA"/>
</dbReference>
<sequence>MAMLSRYAAAELYPAERRGAVMGTVVWGGTIGALAGPAMLPVTSELASPPEVGPYVLALLATIGALVAVSGFPSAQAPPAGGLAPPGPHRDQAPRTERETATDERAAITRVALVSMITGQVIMVAVMTMTPVHMHTHGQGLGAVSVVLTAHLAGMFALAPLSGKLADRIGGAATIQAGLAVLVSSGVCTVLASPSAGFVFSAGLFLLGYGWNLTFVGGSALLTGRSTRLQGRVDALVWAASGVAGLGAGPLMAGAGFGALVAVACAAVVLPAVLLRHHARRGERAKADQSTPVPF</sequence>
<keyword evidence="2" id="KW-0812">Transmembrane</keyword>
<evidence type="ECO:0000313" key="4">
    <source>
        <dbReference type="Proteomes" id="UP000481583"/>
    </source>
</evidence>
<name>A0A6G4UAN5_9ACTN</name>
<dbReference type="Proteomes" id="UP000481583">
    <property type="component" value="Unassembled WGS sequence"/>
</dbReference>
<accession>A0A6G4UAN5</accession>
<evidence type="ECO:0000313" key="3">
    <source>
        <dbReference type="EMBL" id="NGN68746.1"/>
    </source>
</evidence>
<dbReference type="PANTHER" id="PTHR23534:SF1">
    <property type="entry name" value="MAJOR FACILITATOR SUPERFAMILY PROTEIN"/>
    <property type="match status" value="1"/>
</dbReference>